<keyword evidence="6 8" id="KW-1133">Transmembrane helix</keyword>
<dbReference type="Pfam" id="PF01032">
    <property type="entry name" value="FecCD"/>
    <property type="match status" value="1"/>
</dbReference>
<evidence type="ECO:0000256" key="7">
    <source>
        <dbReference type="ARBA" id="ARBA00023136"/>
    </source>
</evidence>
<dbReference type="OrthoDB" id="9055647at2"/>
<dbReference type="SUPFAM" id="SSF81345">
    <property type="entry name" value="ABC transporter involved in vitamin B12 uptake, BtuC"/>
    <property type="match status" value="1"/>
</dbReference>
<dbReference type="RefSeq" id="WP_128783286.1">
    <property type="nucleotide sequence ID" value="NZ_RJLM01000002.1"/>
</dbReference>
<feature type="transmembrane region" description="Helical" evidence="8">
    <location>
        <begin position="294"/>
        <end position="312"/>
    </location>
</feature>
<keyword evidence="10" id="KW-1185">Reference proteome</keyword>
<dbReference type="CDD" id="cd06550">
    <property type="entry name" value="TM_ABC_iron-siderophores_like"/>
    <property type="match status" value="1"/>
</dbReference>
<evidence type="ECO:0000256" key="8">
    <source>
        <dbReference type="SAM" id="Phobius"/>
    </source>
</evidence>
<feature type="transmembrane region" description="Helical" evidence="8">
    <location>
        <begin position="253"/>
        <end position="282"/>
    </location>
</feature>
<evidence type="ECO:0000256" key="1">
    <source>
        <dbReference type="ARBA" id="ARBA00004651"/>
    </source>
</evidence>
<evidence type="ECO:0000256" key="3">
    <source>
        <dbReference type="ARBA" id="ARBA00022448"/>
    </source>
</evidence>
<dbReference type="AlphaFoldDB" id="A0A3S3UMY9"/>
<proteinExistence type="inferred from homology"/>
<dbReference type="InterPro" id="IPR000522">
    <property type="entry name" value="ABC_transptr_permease_BtuC"/>
</dbReference>
<feature type="transmembrane region" description="Helical" evidence="8">
    <location>
        <begin position="134"/>
        <end position="155"/>
    </location>
</feature>
<dbReference type="InterPro" id="IPR037294">
    <property type="entry name" value="ABC_BtuC-like"/>
</dbReference>
<dbReference type="FunFam" id="1.10.3470.10:FF:000001">
    <property type="entry name" value="Vitamin B12 ABC transporter permease BtuC"/>
    <property type="match status" value="1"/>
</dbReference>
<dbReference type="PANTHER" id="PTHR30472:SF1">
    <property type="entry name" value="FE(3+) DICITRATE TRANSPORT SYSTEM PERMEASE PROTEIN FECC-RELATED"/>
    <property type="match status" value="1"/>
</dbReference>
<comment type="subcellular location">
    <subcellularLocation>
        <location evidence="1">Cell membrane</location>
        <topology evidence="1">Multi-pass membrane protein</topology>
    </subcellularLocation>
</comment>
<feature type="transmembrane region" description="Helical" evidence="8">
    <location>
        <begin position="106"/>
        <end position="128"/>
    </location>
</feature>
<name>A0A3S3UMY9_9GAMM</name>
<keyword evidence="3" id="KW-0813">Transport</keyword>
<comment type="caution">
    <text evidence="9">The sequence shown here is derived from an EMBL/GenBank/DDBJ whole genome shotgun (WGS) entry which is preliminary data.</text>
</comment>
<comment type="similarity">
    <text evidence="2">Belongs to the binding-protein-dependent transport system permease family. FecCD subfamily.</text>
</comment>
<feature type="transmembrane region" description="Helical" evidence="8">
    <location>
        <begin position="324"/>
        <end position="341"/>
    </location>
</feature>
<reference evidence="9 10" key="1">
    <citation type="submission" date="2018-11" db="EMBL/GenBank/DDBJ databases">
        <title>Photobacterium sp. BEI247 sp. nov., a marine bacterium isolated from Yongle Blue Hole in the South China Sea.</title>
        <authorList>
            <person name="Wang X."/>
        </authorList>
    </citation>
    <scope>NUCLEOTIDE SEQUENCE [LARGE SCALE GENOMIC DNA]</scope>
    <source>
        <strain evidence="10">BEI247</strain>
    </source>
</reference>
<dbReference type="Gene3D" id="1.10.3470.10">
    <property type="entry name" value="ABC transporter involved in vitamin B12 uptake, BtuC"/>
    <property type="match status" value="1"/>
</dbReference>
<organism evidence="9 10">
    <name type="scientific">Photobacterium chitinilyticum</name>
    <dbReference type="NCBI Taxonomy" id="2485123"/>
    <lineage>
        <taxon>Bacteria</taxon>
        <taxon>Pseudomonadati</taxon>
        <taxon>Pseudomonadota</taxon>
        <taxon>Gammaproteobacteria</taxon>
        <taxon>Vibrionales</taxon>
        <taxon>Vibrionaceae</taxon>
        <taxon>Photobacterium</taxon>
    </lineage>
</organism>
<evidence type="ECO:0000256" key="5">
    <source>
        <dbReference type="ARBA" id="ARBA00022692"/>
    </source>
</evidence>
<feature type="transmembrane region" description="Helical" evidence="8">
    <location>
        <begin position="12"/>
        <end position="42"/>
    </location>
</feature>
<dbReference type="EMBL" id="RJLM01000002">
    <property type="protein sequence ID" value="RWX56199.1"/>
    <property type="molecule type" value="Genomic_DNA"/>
</dbReference>
<accession>A0A3S3UMY9</accession>
<evidence type="ECO:0000256" key="6">
    <source>
        <dbReference type="ARBA" id="ARBA00022989"/>
    </source>
</evidence>
<evidence type="ECO:0000313" key="9">
    <source>
        <dbReference type="EMBL" id="RWX56199.1"/>
    </source>
</evidence>
<gene>
    <name evidence="9" type="ORF">EDI28_07910</name>
</gene>
<evidence type="ECO:0000256" key="4">
    <source>
        <dbReference type="ARBA" id="ARBA00022475"/>
    </source>
</evidence>
<protein>
    <submittedName>
        <fullName evidence="9">Iron ABC transporter permease</fullName>
    </submittedName>
</protein>
<dbReference type="GO" id="GO:0022857">
    <property type="term" value="F:transmembrane transporter activity"/>
    <property type="evidence" value="ECO:0007669"/>
    <property type="project" value="InterPro"/>
</dbReference>
<feature type="transmembrane region" description="Helical" evidence="8">
    <location>
        <begin position="162"/>
        <end position="185"/>
    </location>
</feature>
<keyword evidence="5 8" id="KW-0812">Transmembrane</keyword>
<keyword evidence="7 8" id="KW-0472">Membrane</keyword>
<dbReference type="GO" id="GO:0005886">
    <property type="term" value="C:plasma membrane"/>
    <property type="evidence" value="ECO:0007669"/>
    <property type="project" value="UniProtKB-SubCell"/>
</dbReference>
<evidence type="ECO:0000313" key="10">
    <source>
        <dbReference type="Proteomes" id="UP000287563"/>
    </source>
</evidence>
<dbReference type="GO" id="GO:0033214">
    <property type="term" value="P:siderophore-iron import into cell"/>
    <property type="evidence" value="ECO:0007669"/>
    <property type="project" value="TreeGrafter"/>
</dbReference>
<dbReference type="PANTHER" id="PTHR30472">
    <property type="entry name" value="FERRIC ENTEROBACTIN TRANSPORT SYSTEM PERMEASE PROTEIN"/>
    <property type="match status" value="1"/>
</dbReference>
<sequence length="346" mass="36129">MQVIARLPQTKASLISLWTVTGLVLSLFLSLVLSLVLSLIAWSTFGLSIDDVYQVLVAFDPDSMSQQLIITLRLPRTLVALLIGANLAVAGVLMQGITRNALASPAILGINAGAACCMALASVGVGFLSILPPVLTAAIGGTMGGMLVFLLGGFFSGRIHPLRLVLAGIAVNALLTGLTRAAVIISDELAYSVLHWLAGSVAEAGWEQWQLIWPVSMVGLMLALSLAGKLNILSLGEDMACGLGINITRVRMLACIAVVLLTSVSVSIAGPIAFVGLLIPHISRKLVGHEHRRLIPIAALLGASLLVWSDLLARGVAFPAETPVGIITALIGTPCFILLAMRSKLS</sequence>
<evidence type="ECO:0000256" key="2">
    <source>
        <dbReference type="ARBA" id="ARBA00007935"/>
    </source>
</evidence>
<dbReference type="Proteomes" id="UP000287563">
    <property type="component" value="Unassembled WGS sequence"/>
</dbReference>
<keyword evidence="4" id="KW-1003">Cell membrane</keyword>
<feature type="transmembrane region" description="Helical" evidence="8">
    <location>
        <begin position="74"/>
        <end position="94"/>
    </location>
</feature>
<feature type="transmembrane region" description="Helical" evidence="8">
    <location>
        <begin position="211"/>
        <end position="232"/>
    </location>
</feature>